<evidence type="ECO:0000256" key="3">
    <source>
        <dbReference type="ARBA" id="ARBA00022443"/>
    </source>
</evidence>
<comment type="caution">
    <text evidence="12">The sequence shown here is derived from an EMBL/GenBank/DDBJ whole genome shotgun (WGS) entry which is preliminary data.</text>
</comment>
<dbReference type="CDD" id="cd11960">
    <property type="entry name" value="SH3_Abp1_eu"/>
    <property type="match status" value="1"/>
</dbReference>
<dbReference type="EMBL" id="RJVU01018862">
    <property type="protein sequence ID" value="ROL51395.1"/>
    <property type="molecule type" value="Genomic_DNA"/>
</dbReference>
<evidence type="ECO:0000313" key="13">
    <source>
        <dbReference type="Proteomes" id="UP000281406"/>
    </source>
</evidence>
<evidence type="ECO:0000259" key="11">
    <source>
        <dbReference type="PROSITE" id="PS51263"/>
    </source>
</evidence>
<dbReference type="AlphaFoldDB" id="A0A3N0YYM5"/>
<dbReference type="GO" id="GO:0045773">
    <property type="term" value="P:positive regulation of axon extension"/>
    <property type="evidence" value="ECO:0007669"/>
    <property type="project" value="TreeGrafter"/>
</dbReference>
<evidence type="ECO:0000256" key="8">
    <source>
        <dbReference type="PROSITE-ProRule" id="PRU00192"/>
    </source>
</evidence>
<feature type="compositionally biased region" description="Basic and acidic residues" evidence="9">
    <location>
        <begin position="771"/>
        <end position="787"/>
    </location>
</feature>
<keyword evidence="5" id="KW-0175">Coiled coil</keyword>
<evidence type="ECO:0000256" key="1">
    <source>
        <dbReference type="ARBA" id="ARBA00004245"/>
    </source>
</evidence>
<dbReference type="InterPro" id="IPR035717">
    <property type="entry name" value="Drebrin-like_SH3"/>
</dbReference>
<dbReference type="SUPFAM" id="SSF50044">
    <property type="entry name" value="SH3-domain"/>
    <property type="match status" value="1"/>
</dbReference>
<dbReference type="SUPFAM" id="SSF55753">
    <property type="entry name" value="Actin depolymerizing proteins"/>
    <property type="match status" value="1"/>
</dbReference>
<evidence type="ECO:0000256" key="9">
    <source>
        <dbReference type="SAM" id="MobiDB-lite"/>
    </source>
</evidence>
<dbReference type="SMART" id="SM00326">
    <property type="entry name" value="SH3"/>
    <property type="match status" value="1"/>
</dbReference>
<dbReference type="PROSITE" id="PS50002">
    <property type="entry name" value="SH3"/>
    <property type="match status" value="1"/>
</dbReference>
<dbReference type="GO" id="GO:0030425">
    <property type="term" value="C:dendrite"/>
    <property type="evidence" value="ECO:0007669"/>
    <property type="project" value="TreeGrafter"/>
</dbReference>
<evidence type="ECO:0000256" key="4">
    <source>
        <dbReference type="ARBA" id="ARBA00022490"/>
    </source>
</evidence>
<dbReference type="InterPro" id="IPR036028">
    <property type="entry name" value="SH3-like_dom_sf"/>
</dbReference>
<evidence type="ECO:0000256" key="5">
    <source>
        <dbReference type="ARBA" id="ARBA00023054"/>
    </source>
</evidence>
<dbReference type="InterPro" id="IPR002108">
    <property type="entry name" value="ADF-H"/>
</dbReference>
<feature type="compositionally biased region" description="Low complexity" evidence="9">
    <location>
        <begin position="825"/>
        <end position="836"/>
    </location>
</feature>
<dbReference type="InterPro" id="IPR029006">
    <property type="entry name" value="ADF-H/Gelsolin-like_dom_sf"/>
</dbReference>
<dbReference type="OrthoDB" id="5971719at2759"/>
<dbReference type="Pfam" id="PF00018">
    <property type="entry name" value="SH3_1"/>
    <property type="match status" value="1"/>
</dbReference>
<feature type="compositionally biased region" description="Basic and acidic residues" evidence="9">
    <location>
        <begin position="498"/>
        <end position="530"/>
    </location>
</feature>
<dbReference type="GO" id="GO:0061003">
    <property type="term" value="P:positive regulation of dendritic spine morphogenesis"/>
    <property type="evidence" value="ECO:0007669"/>
    <property type="project" value="TreeGrafter"/>
</dbReference>
<dbReference type="PRINTS" id="PR00499">
    <property type="entry name" value="P67PHOX"/>
</dbReference>
<evidence type="ECO:0000259" key="10">
    <source>
        <dbReference type="PROSITE" id="PS50002"/>
    </source>
</evidence>
<feature type="region of interest" description="Disordered" evidence="9">
    <location>
        <begin position="549"/>
        <end position="715"/>
    </location>
</feature>
<dbReference type="PROSITE" id="PS51263">
    <property type="entry name" value="ADF_H"/>
    <property type="match status" value="1"/>
</dbReference>
<proteinExistence type="inferred from homology"/>
<protein>
    <submittedName>
        <fullName evidence="12">Drebrin-like protein</fullName>
    </submittedName>
</protein>
<feature type="compositionally biased region" description="Acidic residues" evidence="9">
    <location>
        <begin position="742"/>
        <end position="752"/>
    </location>
</feature>
<dbReference type="SMART" id="SM00102">
    <property type="entry name" value="ADF"/>
    <property type="match status" value="1"/>
</dbReference>
<feature type="domain" description="ADF-H" evidence="11">
    <location>
        <begin position="39"/>
        <end position="179"/>
    </location>
</feature>
<dbReference type="GO" id="GO:0030864">
    <property type="term" value="C:cortical actin cytoskeleton"/>
    <property type="evidence" value="ECO:0007669"/>
    <property type="project" value="TreeGrafter"/>
</dbReference>
<keyword evidence="7" id="KW-0206">Cytoskeleton</keyword>
<keyword evidence="4" id="KW-0963">Cytoplasm</keyword>
<dbReference type="GO" id="GO:0030027">
    <property type="term" value="C:lamellipodium"/>
    <property type="evidence" value="ECO:0007669"/>
    <property type="project" value="TreeGrafter"/>
</dbReference>
<dbReference type="GO" id="GO:0098974">
    <property type="term" value="P:postsynaptic actin cytoskeleton organization"/>
    <property type="evidence" value="ECO:0007669"/>
    <property type="project" value="TreeGrafter"/>
</dbReference>
<dbReference type="CDD" id="cd11281">
    <property type="entry name" value="ADF_drebrin_like"/>
    <property type="match status" value="1"/>
</dbReference>
<dbReference type="Gene3D" id="2.30.30.40">
    <property type="entry name" value="SH3 Domains"/>
    <property type="match status" value="1"/>
</dbReference>
<feature type="region of interest" description="Disordered" evidence="9">
    <location>
        <begin position="742"/>
        <end position="854"/>
    </location>
</feature>
<evidence type="ECO:0000256" key="7">
    <source>
        <dbReference type="ARBA" id="ARBA00023212"/>
    </source>
</evidence>
<feature type="region of interest" description="Disordered" evidence="9">
    <location>
        <begin position="497"/>
        <end position="530"/>
    </location>
</feature>
<reference evidence="12 13" key="1">
    <citation type="submission" date="2018-10" db="EMBL/GenBank/DDBJ databases">
        <title>Genome assembly for a Yunnan-Guizhou Plateau 3E fish, Anabarilius grahami (Regan), and its evolutionary and genetic applications.</title>
        <authorList>
            <person name="Jiang W."/>
        </authorList>
    </citation>
    <scope>NUCLEOTIDE SEQUENCE [LARGE SCALE GENOMIC DNA]</scope>
    <source>
        <strain evidence="12">AG-KIZ</strain>
        <tissue evidence="12">Muscle</tissue>
    </source>
</reference>
<dbReference type="GO" id="GO:0051015">
    <property type="term" value="F:actin filament binding"/>
    <property type="evidence" value="ECO:0007669"/>
    <property type="project" value="TreeGrafter"/>
</dbReference>
<dbReference type="GO" id="GO:0005884">
    <property type="term" value="C:actin filament"/>
    <property type="evidence" value="ECO:0007669"/>
    <property type="project" value="TreeGrafter"/>
</dbReference>
<dbReference type="GO" id="GO:0048812">
    <property type="term" value="P:neuron projection morphogenesis"/>
    <property type="evidence" value="ECO:0007669"/>
    <property type="project" value="TreeGrafter"/>
</dbReference>
<feature type="compositionally biased region" description="Acidic residues" evidence="9">
    <location>
        <begin position="794"/>
        <end position="820"/>
    </location>
</feature>
<keyword evidence="3 8" id="KW-0728">SH3 domain</keyword>
<evidence type="ECO:0000256" key="2">
    <source>
        <dbReference type="ARBA" id="ARBA00011039"/>
    </source>
</evidence>
<dbReference type="PANTHER" id="PTHR10829:SF9">
    <property type="entry name" value="ADF-H DOMAIN-CONTAINING PROTEIN"/>
    <property type="match status" value="1"/>
</dbReference>
<dbReference type="GO" id="GO:0030427">
    <property type="term" value="C:site of polarized growth"/>
    <property type="evidence" value="ECO:0007669"/>
    <property type="project" value="TreeGrafter"/>
</dbReference>
<dbReference type="PANTHER" id="PTHR10829">
    <property type="entry name" value="CORTACTIN AND DREBRIN"/>
    <property type="match status" value="1"/>
</dbReference>
<dbReference type="GO" id="GO:0014069">
    <property type="term" value="C:postsynaptic density"/>
    <property type="evidence" value="ECO:0007669"/>
    <property type="project" value="TreeGrafter"/>
</dbReference>
<feature type="compositionally biased region" description="Pro residues" evidence="9">
    <location>
        <begin position="638"/>
        <end position="673"/>
    </location>
</feature>
<dbReference type="GO" id="GO:0030833">
    <property type="term" value="P:regulation of actin filament polymerization"/>
    <property type="evidence" value="ECO:0007669"/>
    <property type="project" value="TreeGrafter"/>
</dbReference>
<organism evidence="12 13">
    <name type="scientific">Anabarilius grahami</name>
    <name type="common">Kanglang fish</name>
    <name type="synonym">Barilius grahami</name>
    <dbReference type="NCBI Taxonomy" id="495550"/>
    <lineage>
        <taxon>Eukaryota</taxon>
        <taxon>Metazoa</taxon>
        <taxon>Chordata</taxon>
        <taxon>Craniata</taxon>
        <taxon>Vertebrata</taxon>
        <taxon>Euteleostomi</taxon>
        <taxon>Actinopterygii</taxon>
        <taxon>Neopterygii</taxon>
        <taxon>Teleostei</taxon>
        <taxon>Ostariophysi</taxon>
        <taxon>Cypriniformes</taxon>
        <taxon>Xenocyprididae</taxon>
        <taxon>Xenocypridinae</taxon>
        <taxon>Xenocypridinae incertae sedis</taxon>
        <taxon>Anabarilius</taxon>
    </lineage>
</organism>
<gene>
    <name evidence="12" type="ORF">DPX16_22491</name>
</gene>
<dbReference type="Pfam" id="PF00241">
    <property type="entry name" value="Cofilin_ADF"/>
    <property type="match status" value="1"/>
</dbReference>
<evidence type="ECO:0000256" key="6">
    <source>
        <dbReference type="ARBA" id="ARBA00023203"/>
    </source>
</evidence>
<dbReference type="PRINTS" id="PR00452">
    <property type="entry name" value="SH3DOMAIN"/>
</dbReference>
<feature type="compositionally biased region" description="Low complexity" evidence="9">
    <location>
        <begin position="554"/>
        <end position="571"/>
    </location>
</feature>
<comment type="subcellular location">
    <subcellularLocation>
        <location evidence="1">Cytoplasm</location>
        <location evidence="1">Cytoskeleton</location>
    </subcellularLocation>
</comment>
<evidence type="ECO:0000313" key="12">
    <source>
        <dbReference type="EMBL" id="ROL51395.1"/>
    </source>
</evidence>
<sequence length="984" mass="111053">MRAINLDTYSLSLLTAKEDILNPRASTNCLFAKFYRRSSKVVNDMVQIELFSSFTHCRWNVAIFGKVDIQVDLVALFTYEGVTNNLKLTDSGAGGLTELVGKFHNSRPMYGLCRVGLTETGQPQIVMVCWVGDSVDEHRRTECASHLPAIKAFFKEAQVFITASQQDEVTEEQIMAAIAKIRPPMEKLRRPSRAMDKEETVGTNYKKTNAAMEMRRINRDSFWARAESMSLASLRLRSTSLSPQREVAPVRFSHPDQRPSAIASDLVSFGGSDSELLDDSMSVAASDAEEWSGSLHDPAPLPSLEPIDARMSIEFELTRVLSKAVEQLGLEWSAPHEPTCSRLDEWFLPGRRHAPPQRAAPFFPEVHNELTKLWPAPYSARLHPPASHALTSVDATEQKGYEKLPPLDEAVAARHHWMENEGRPPIQALPHYVGPCWTGREEEERKEEERRRAIEDRRRWERERVLQEKKEAEERDRKMTEKLQMIEEQKRIQAQLEEESRKKEKVRWEQQQREHQEDMRARLRRSESIEKAAEAAALVSQRTINPREFFRQLSASSQNSSSPGSPRSGKSPFRRYQRSLTDTAFIFERSNSNSGPTSPLSPSASSTFSRTPSSSFKRPTSPLSPPYRTIPSPQRPETSPPTSPSPRPVPPVSPPPGLPITRPPPPQSSPPQAPVHDSSSPPSPKPESCTYDVRREELAVTTERPPASLSDNPLHTTELVTGSQMLSEPEVDFTAKAVLVEEDEEEVEEPEETSAMSAPPLHTRITTNYEEAVKSVEERFKPEDEKSVISPLVEVEEQEQEPESESEDEADSEEQPAAESEEFHPNVNQVPRNVVPISDDEDEEDIPNNQESCVNASGYDQMIEEDESECGRPLNGTGHELIGVEDVDVSEHSTPERFCYKVNREEEDDDEIQTELVTENGETSPERLLRVRALYDYQAEDDTELSFEPGDIISDVETIDKAWWRGSSKDGRQGLFPANFVETI</sequence>
<keyword evidence="13" id="KW-1185">Reference proteome</keyword>
<name>A0A3N0YYM5_ANAGA</name>
<dbReference type="GO" id="GO:0045211">
    <property type="term" value="C:postsynaptic membrane"/>
    <property type="evidence" value="ECO:0007669"/>
    <property type="project" value="TreeGrafter"/>
</dbReference>
<dbReference type="Gene3D" id="3.40.20.10">
    <property type="entry name" value="Severin"/>
    <property type="match status" value="1"/>
</dbReference>
<comment type="similarity">
    <text evidence="2">Belongs to the ABP1 family.</text>
</comment>
<feature type="compositionally biased region" description="Low complexity" evidence="9">
    <location>
        <begin position="594"/>
        <end position="621"/>
    </location>
</feature>
<dbReference type="InterPro" id="IPR001452">
    <property type="entry name" value="SH3_domain"/>
</dbReference>
<keyword evidence="6" id="KW-0009">Actin-binding</keyword>
<accession>A0A3N0YYM5</accession>
<feature type="domain" description="SH3" evidence="10">
    <location>
        <begin position="926"/>
        <end position="984"/>
    </location>
</feature>
<dbReference type="FunFam" id="2.30.30.40:FF:000046">
    <property type="entry name" value="Drebrin-like protein isoform B"/>
    <property type="match status" value="1"/>
</dbReference>
<dbReference type="Proteomes" id="UP000281406">
    <property type="component" value="Unassembled WGS sequence"/>
</dbReference>